<name>A0A931G4S9_9MICC</name>
<dbReference type="AlphaFoldDB" id="A0A931G4S9"/>
<dbReference type="RefSeq" id="WP_196397013.1">
    <property type="nucleotide sequence ID" value="NZ_JADNYM010000014.1"/>
</dbReference>
<evidence type="ECO:0000313" key="4">
    <source>
        <dbReference type="Proteomes" id="UP000655366"/>
    </source>
</evidence>
<proteinExistence type="predicted"/>
<organism evidence="3 4">
    <name type="scientific">Arthrobacter terrae</name>
    <dbReference type="NCBI Taxonomy" id="2935737"/>
    <lineage>
        <taxon>Bacteria</taxon>
        <taxon>Bacillati</taxon>
        <taxon>Actinomycetota</taxon>
        <taxon>Actinomycetes</taxon>
        <taxon>Micrococcales</taxon>
        <taxon>Micrococcaceae</taxon>
        <taxon>Arthrobacter</taxon>
    </lineage>
</organism>
<dbReference type="EMBL" id="JADNYM010000014">
    <property type="protein sequence ID" value="MBG0740066.1"/>
    <property type="molecule type" value="Genomic_DNA"/>
</dbReference>
<comment type="caution">
    <text evidence="3">The sequence shown here is derived from an EMBL/GenBank/DDBJ whole genome shotgun (WGS) entry which is preliminary data.</text>
</comment>
<dbReference type="PANTHER" id="PTHR40254:SF1">
    <property type="entry name" value="BLR0577 PROTEIN"/>
    <property type="match status" value="1"/>
</dbReference>
<feature type="region of interest" description="Disordered" evidence="1">
    <location>
        <begin position="253"/>
        <end position="274"/>
    </location>
</feature>
<feature type="compositionally biased region" description="Basic and acidic residues" evidence="1">
    <location>
        <begin position="253"/>
        <end position="265"/>
    </location>
</feature>
<dbReference type="InterPro" id="IPR038732">
    <property type="entry name" value="HpyO/CreE_NAD-binding"/>
</dbReference>
<keyword evidence="4" id="KW-1185">Reference proteome</keyword>
<evidence type="ECO:0000256" key="1">
    <source>
        <dbReference type="SAM" id="MobiDB-lite"/>
    </source>
</evidence>
<dbReference type="Pfam" id="PF13454">
    <property type="entry name" value="NAD_binding_9"/>
    <property type="match status" value="1"/>
</dbReference>
<dbReference type="InterPro" id="IPR036188">
    <property type="entry name" value="FAD/NAD-bd_sf"/>
</dbReference>
<evidence type="ECO:0000259" key="2">
    <source>
        <dbReference type="Pfam" id="PF13454"/>
    </source>
</evidence>
<dbReference type="Proteomes" id="UP000655366">
    <property type="component" value="Unassembled WGS sequence"/>
</dbReference>
<dbReference type="PANTHER" id="PTHR40254">
    <property type="entry name" value="BLR0577 PROTEIN"/>
    <property type="match status" value="1"/>
</dbReference>
<dbReference type="SUPFAM" id="SSF51905">
    <property type="entry name" value="FAD/NAD(P)-binding domain"/>
    <property type="match status" value="1"/>
</dbReference>
<evidence type="ECO:0000313" key="3">
    <source>
        <dbReference type="EMBL" id="MBG0740066.1"/>
    </source>
</evidence>
<feature type="domain" description="FAD-dependent urate hydroxylase HpyO/Asp monooxygenase CreE-like FAD/NAD(P)-binding" evidence="2">
    <location>
        <begin position="10"/>
        <end position="190"/>
    </location>
</feature>
<gene>
    <name evidence="3" type="ORF">IV500_11795</name>
</gene>
<protein>
    <submittedName>
        <fullName evidence="3">FAD/NAD(P)-binding protein</fullName>
    </submittedName>
</protein>
<reference evidence="3 4" key="1">
    <citation type="submission" date="2020-11" db="EMBL/GenBank/DDBJ databases">
        <title>Arthrobacter antarcticus sp. nov., isolated from Antarctic Soil.</title>
        <authorList>
            <person name="Li J."/>
        </authorList>
    </citation>
    <scope>NUCLEOTIDE SEQUENCE [LARGE SCALE GENOMIC DNA]</scope>
    <source>
        <strain evidence="3 4">Z1-20</strain>
    </source>
</reference>
<accession>A0A931G4S9</accession>
<dbReference type="InterPro" id="IPR052189">
    <property type="entry name" value="L-asp_N-monooxygenase_NS-form"/>
</dbReference>
<sequence length="657" mass="70760">MVDASGLRVVIVGAGPRGTSVLERLLARYASSPDERHHLEIHLVDPYPAGPGHVWRTDQSRLYLMNTPAFFPTVIPDQGLSVQTLRDASFDDWRRKQALFPDADLSAADVAELKQLNTEGFPSRALYGRYLRSTFTALVDGAPAGIQVRIHQTTAVRIRRGRPTAAARFVVELANGDELSADNVVLALGHLPARLNPAQQRLADGARKSGLRYWPPAVPNDVDWGEVPGGEPVLVRGMGLNFFDVVGQLTEGRGGRFDPNEEPGDRAVSSGGEALNYVPSGREPLILAASRRGAPYRAKSALATYYPQSVSLRFFTEETVAALAVGGLQPGFDQDLWPLLHRDALWAYYRTLVRAEPSSVDRADFLSVLDDILSRPGRGIGWADDVDALVAACVPVSRRLNLLGLARPFAQRTFATHEEFDAAVETYLQADARACLAGEDDPVKMAIGVLNAGRAVIKILVADGGITGESWLGGLRGWFESFIEGLASGPPALRMEQLAALSRAGVVRFVGPDPVFGIDPADGTFTVVSPWVKAEPLRARNMIEALAPANQVLMNRSQLLEGLLTDGLARPRIMIAADGEPVVTSGLEVTAPPYRSVGASGRGIEGLYVLGLQLSSTQWGIAIAAESKAQYRSGYRTLQDSDQIAEDILAPMVSAIP</sequence>